<evidence type="ECO:0000313" key="8">
    <source>
        <dbReference type="Proteomes" id="UP000095280"/>
    </source>
</evidence>
<accession>A0A1I8JRM5</accession>
<evidence type="ECO:0000256" key="2">
    <source>
        <dbReference type="ARBA" id="ARBA00022723"/>
    </source>
</evidence>
<protein>
    <submittedName>
        <fullName evidence="9">Cu2_monoox_C domain-containing protein</fullName>
    </submittedName>
</protein>
<keyword evidence="8" id="KW-1185">Reference proteome</keyword>
<dbReference type="GO" id="GO:0046872">
    <property type="term" value="F:metal ion binding"/>
    <property type="evidence" value="ECO:0007669"/>
    <property type="project" value="UniProtKB-KW"/>
</dbReference>
<keyword evidence="6" id="KW-1015">Disulfide bond</keyword>
<evidence type="ECO:0000256" key="6">
    <source>
        <dbReference type="ARBA" id="ARBA00023157"/>
    </source>
</evidence>
<dbReference type="SUPFAM" id="SSF49742">
    <property type="entry name" value="PHM/PNGase F"/>
    <property type="match status" value="1"/>
</dbReference>
<evidence type="ECO:0000313" key="9">
    <source>
        <dbReference type="WBParaSite" id="snap_masked-unitig_41085-processed-gene-0.2-mRNA-1"/>
    </source>
</evidence>
<dbReference type="PROSITE" id="PS00085">
    <property type="entry name" value="CU2_MONOOXYGENASE_2"/>
    <property type="match status" value="1"/>
</dbReference>
<feature type="domain" description="Copper type II ascorbate-dependent monooxygenase C-terminal" evidence="7">
    <location>
        <begin position="19"/>
        <end position="68"/>
    </location>
</feature>
<organism evidence="8 9">
    <name type="scientific">Macrostomum lignano</name>
    <dbReference type="NCBI Taxonomy" id="282301"/>
    <lineage>
        <taxon>Eukaryota</taxon>
        <taxon>Metazoa</taxon>
        <taxon>Spiralia</taxon>
        <taxon>Lophotrochozoa</taxon>
        <taxon>Platyhelminthes</taxon>
        <taxon>Rhabditophora</taxon>
        <taxon>Macrostomorpha</taxon>
        <taxon>Macrostomida</taxon>
        <taxon>Macrostomidae</taxon>
        <taxon>Macrostomum</taxon>
    </lineage>
</organism>
<dbReference type="InterPro" id="IPR014784">
    <property type="entry name" value="Cu2_ascorb_mOase-like_C"/>
</dbReference>
<dbReference type="Proteomes" id="UP000095280">
    <property type="component" value="Unplaced"/>
</dbReference>
<keyword evidence="4" id="KW-0186">Copper</keyword>
<dbReference type="Pfam" id="PF03712">
    <property type="entry name" value="Cu2_monoox_C"/>
    <property type="match status" value="1"/>
</dbReference>
<proteinExistence type="predicted"/>
<dbReference type="InterPro" id="IPR014783">
    <property type="entry name" value="Cu2_ascorb_mOase_CS-2"/>
</dbReference>
<dbReference type="WBParaSite" id="snap_masked-unitig_41085-processed-gene-0.2-mRNA-1">
    <property type="protein sequence ID" value="snap_masked-unitig_41085-processed-gene-0.2-mRNA-1"/>
    <property type="gene ID" value="snap_masked-unitig_41085-processed-gene-0.2"/>
</dbReference>
<dbReference type="InterPro" id="IPR008977">
    <property type="entry name" value="PHM/PNGase_F_dom_sf"/>
</dbReference>
<evidence type="ECO:0000256" key="3">
    <source>
        <dbReference type="ARBA" id="ARBA00023002"/>
    </source>
</evidence>
<keyword evidence="5" id="KW-0503">Monooxygenase</keyword>
<keyword evidence="2" id="KW-0479">Metal-binding</keyword>
<evidence type="ECO:0000256" key="5">
    <source>
        <dbReference type="ARBA" id="ARBA00023033"/>
    </source>
</evidence>
<keyword evidence="3" id="KW-0560">Oxidoreductase</keyword>
<evidence type="ECO:0000256" key="4">
    <source>
        <dbReference type="ARBA" id="ARBA00023008"/>
    </source>
</evidence>
<sequence>MTYQTTPSPKLGGVHISLTDGVIPAHSVTHMETSCSYDGQTTPLHPFAFRTHTHSHGRVVSGYRVRGRPLEPHRFGPIRRCPRCSTQ</sequence>
<dbReference type="InterPro" id="IPR024548">
    <property type="entry name" value="Cu2_monoox_C"/>
</dbReference>
<reference evidence="9" key="1">
    <citation type="submission" date="2016-11" db="UniProtKB">
        <authorList>
            <consortium name="WormBaseParasite"/>
        </authorList>
    </citation>
    <scope>IDENTIFICATION</scope>
</reference>
<dbReference type="Gene3D" id="2.60.120.230">
    <property type="match status" value="1"/>
</dbReference>
<dbReference type="GO" id="GO:0016715">
    <property type="term" value="F:oxidoreductase activity, acting on paired donors, with incorporation or reduction of molecular oxygen, reduced ascorbate as one donor, and incorporation of one atom of oxygen"/>
    <property type="evidence" value="ECO:0007669"/>
    <property type="project" value="InterPro"/>
</dbReference>
<name>A0A1I8JRM5_9PLAT</name>
<evidence type="ECO:0000256" key="1">
    <source>
        <dbReference type="ARBA" id="ARBA00001973"/>
    </source>
</evidence>
<evidence type="ECO:0000259" key="7">
    <source>
        <dbReference type="Pfam" id="PF03712"/>
    </source>
</evidence>
<comment type="cofactor">
    <cofactor evidence="1">
        <name>Cu(2+)</name>
        <dbReference type="ChEBI" id="CHEBI:29036"/>
    </cofactor>
</comment>
<dbReference type="AlphaFoldDB" id="A0A1I8JRM5"/>